<comment type="caution">
    <text evidence="1">The sequence shown here is derived from an EMBL/GenBank/DDBJ whole genome shotgun (WGS) entry which is preliminary data.</text>
</comment>
<dbReference type="Proteomes" id="UP000580250">
    <property type="component" value="Unassembled WGS sequence"/>
</dbReference>
<proteinExistence type="predicted"/>
<reference evidence="1 2" key="1">
    <citation type="submission" date="2020-08" db="EMBL/GenBank/DDBJ databases">
        <authorList>
            <person name="Koutsovoulos G."/>
            <person name="Danchin GJ E."/>
        </authorList>
    </citation>
    <scope>NUCLEOTIDE SEQUENCE [LARGE SCALE GENOMIC DNA]</scope>
</reference>
<evidence type="ECO:0000313" key="1">
    <source>
        <dbReference type="EMBL" id="CAD2167785.1"/>
    </source>
</evidence>
<protein>
    <submittedName>
        <fullName evidence="1">Uncharacterized protein</fullName>
    </submittedName>
</protein>
<gene>
    <name evidence="1" type="ORF">MENT_LOCUS19096</name>
</gene>
<sequence length="512" mass="59580">MSKIKEDSFDFPEFMENENCLPASNSSTTSSVFETLTNAHLFQSTSQQSAEKIQKPELLKCSYNLYNGGGRAISPIIEAFREDLDKLVMDRTSDKIVQNLVTRFENLFDYFERKQHQLNANWENFHKEMAKFNQQKIHEWAKIVDIRFGLQRDEFNAKAGKASDKIKELELEEKSMPLENHLKRIMGELMIIVRFWIVQSFPVFRFCEPLNLVPAPFVQTKFNNMDISLNKKFELSFEMVNTMYKLTDRGKEFTFNDGDEEVVVVELSGCEHQYCLLYEYPNNLICGNENDSDKSNSKYFRWTTVPLLPKTCNGNKIEINFLQKYKFYRVYTPVGHIVRFLSSGQVEIWWKSGDKTIIIPSGERREYFGSRTMEIYHTDGTAFRTEFPGQREEFIPNTEKMSVRPDGSYSLYNKKLHVDMENSSKFSEDVYLQINAPDFRLRRFNSTKAVKMVIPTETSSGGSIEILFFVDKAFIVNHVHTGRGDFGQKKHYKHACFSYCKYGHISTPAAIG</sequence>
<organism evidence="1 2">
    <name type="scientific">Meloidogyne enterolobii</name>
    <name type="common">Root-knot nematode worm</name>
    <name type="synonym">Meloidogyne mayaguensis</name>
    <dbReference type="NCBI Taxonomy" id="390850"/>
    <lineage>
        <taxon>Eukaryota</taxon>
        <taxon>Metazoa</taxon>
        <taxon>Ecdysozoa</taxon>
        <taxon>Nematoda</taxon>
        <taxon>Chromadorea</taxon>
        <taxon>Rhabditida</taxon>
        <taxon>Tylenchina</taxon>
        <taxon>Tylenchomorpha</taxon>
        <taxon>Tylenchoidea</taxon>
        <taxon>Meloidogynidae</taxon>
        <taxon>Meloidogyninae</taxon>
        <taxon>Meloidogyne</taxon>
    </lineage>
</organism>
<accession>A0A6V7V093</accession>
<dbReference type="EMBL" id="CAJEWN010000131">
    <property type="protein sequence ID" value="CAD2167785.1"/>
    <property type="molecule type" value="Genomic_DNA"/>
</dbReference>
<evidence type="ECO:0000313" key="2">
    <source>
        <dbReference type="Proteomes" id="UP000580250"/>
    </source>
</evidence>
<dbReference type="AlphaFoldDB" id="A0A6V7V093"/>
<name>A0A6V7V093_MELEN</name>